<protein>
    <submittedName>
        <fullName evidence="2">Uncharacterized protein</fullName>
    </submittedName>
</protein>
<dbReference type="Proteomes" id="UP000299211">
    <property type="component" value="Unassembled WGS sequence"/>
</dbReference>
<name>A0A4D4MKK0_STRAX</name>
<feature type="compositionally biased region" description="Basic residues" evidence="1">
    <location>
        <begin position="24"/>
        <end position="39"/>
    </location>
</feature>
<sequence length="67" mass="7678">MGIYALQRVMHGSSRDSGTARQRQAAKARRRRRNRRRGPQRLLRAPPCGLNGRRPFPGPTRSCRPAR</sequence>
<reference evidence="2 3" key="1">
    <citation type="submission" date="2019-04" db="EMBL/GenBank/DDBJ databases">
        <title>Draft genome sequences of Streptomyces avermitilis ATCC 31267.</title>
        <authorList>
            <person name="Komaki H."/>
            <person name="Tamura T."/>
            <person name="Hosoyama A."/>
        </authorList>
    </citation>
    <scope>NUCLEOTIDE SEQUENCE [LARGE SCALE GENOMIC DNA]</scope>
    <source>
        <strain evidence="2 3">ATCC 31267</strain>
    </source>
</reference>
<evidence type="ECO:0000313" key="3">
    <source>
        <dbReference type="Proteomes" id="UP000299211"/>
    </source>
</evidence>
<evidence type="ECO:0000256" key="1">
    <source>
        <dbReference type="SAM" id="MobiDB-lite"/>
    </source>
</evidence>
<dbReference type="AlphaFoldDB" id="A0A4D4MKK0"/>
<comment type="caution">
    <text evidence="2">The sequence shown here is derived from an EMBL/GenBank/DDBJ whole genome shotgun (WGS) entry which is preliminary data.</text>
</comment>
<organism evidence="2 3">
    <name type="scientific">Streptomyces avermitilis</name>
    <dbReference type="NCBI Taxonomy" id="33903"/>
    <lineage>
        <taxon>Bacteria</taxon>
        <taxon>Bacillati</taxon>
        <taxon>Actinomycetota</taxon>
        <taxon>Actinomycetes</taxon>
        <taxon>Kitasatosporales</taxon>
        <taxon>Streptomycetaceae</taxon>
        <taxon>Streptomyces</taxon>
    </lineage>
</organism>
<dbReference type="EMBL" id="BJHY01000001">
    <property type="protein sequence ID" value="GDY72602.1"/>
    <property type="molecule type" value="Genomic_DNA"/>
</dbReference>
<proteinExistence type="predicted"/>
<evidence type="ECO:0000313" key="2">
    <source>
        <dbReference type="EMBL" id="GDY72602.1"/>
    </source>
</evidence>
<accession>A0A4D4MKK0</accession>
<gene>
    <name evidence="2" type="ORF">SAV31267_020870</name>
</gene>
<feature type="region of interest" description="Disordered" evidence="1">
    <location>
        <begin position="1"/>
        <end position="67"/>
    </location>
</feature>